<keyword evidence="4 8" id="KW-0812">Transmembrane</keyword>
<evidence type="ECO:0000259" key="9">
    <source>
        <dbReference type="PROSITE" id="PS50850"/>
    </source>
</evidence>
<dbReference type="SUPFAM" id="SSF103473">
    <property type="entry name" value="MFS general substrate transporter"/>
    <property type="match status" value="1"/>
</dbReference>
<proteinExistence type="predicted"/>
<feature type="region of interest" description="Disordered" evidence="7">
    <location>
        <begin position="508"/>
        <end position="532"/>
    </location>
</feature>
<feature type="transmembrane region" description="Helical" evidence="8">
    <location>
        <begin position="455"/>
        <end position="476"/>
    </location>
</feature>
<feature type="transmembrane region" description="Helical" evidence="8">
    <location>
        <begin position="153"/>
        <end position="172"/>
    </location>
</feature>
<dbReference type="Gene3D" id="2.60.40.1120">
    <property type="entry name" value="Carboxypeptidase-like, regulatory domain"/>
    <property type="match status" value="1"/>
</dbReference>
<dbReference type="Gene3D" id="1.20.1250.20">
    <property type="entry name" value="MFS general substrate transporter like domains"/>
    <property type="match status" value="2"/>
</dbReference>
<dbReference type="InterPro" id="IPR036259">
    <property type="entry name" value="MFS_trans_sf"/>
</dbReference>
<dbReference type="NCBIfam" id="TIGR00711">
    <property type="entry name" value="efflux_EmrB"/>
    <property type="match status" value="1"/>
</dbReference>
<feature type="transmembrane region" description="Helical" evidence="8">
    <location>
        <begin position="184"/>
        <end position="206"/>
    </location>
</feature>
<dbReference type="EMBL" id="BAABHF010000021">
    <property type="protein sequence ID" value="GAA4496166.1"/>
    <property type="molecule type" value="Genomic_DNA"/>
</dbReference>
<evidence type="ECO:0000256" key="7">
    <source>
        <dbReference type="SAM" id="MobiDB-lite"/>
    </source>
</evidence>
<keyword evidence="5 8" id="KW-1133">Transmembrane helix</keyword>
<protein>
    <recommendedName>
        <fullName evidence="9">Major facilitator superfamily (MFS) profile domain-containing protein</fullName>
    </recommendedName>
</protein>
<accession>A0ABP8Q4C1</accession>
<feature type="domain" description="Major facilitator superfamily (MFS) profile" evidence="9">
    <location>
        <begin position="1"/>
        <end position="480"/>
    </location>
</feature>
<feature type="transmembrane region" description="Helical" evidence="8">
    <location>
        <begin position="65"/>
        <end position="84"/>
    </location>
</feature>
<dbReference type="PANTHER" id="PTHR23501:SF197">
    <property type="entry name" value="COMD"/>
    <property type="match status" value="1"/>
</dbReference>
<evidence type="ECO:0000256" key="6">
    <source>
        <dbReference type="ARBA" id="ARBA00023136"/>
    </source>
</evidence>
<evidence type="ECO:0000256" key="8">
    <source>
        <dbReference type="SAM" id="Phobius"/>
    </source>
</evidence>
<dbReference type="InterPro" id="IPR011701">
    <property type="entry name" value="MFS"/>
</dbReference>
<feature type="transmembrane region" description="Helical" evidence="8">
    <location>
        <begin position="123"/>
        <end position="141"/>
    </location>
</feature>
<feature type="transmembrane region" description="Helical" evidence="8">
    <location>
        <begin position="35"/>
        <end position="53"/>
    </location>
</feature>
<evidence type="ECO:0000256" key="5">
    <source>
        <dbReference type="ARBA" id="ARBA00022989"/>
    </source>
</evidence>
<dbReference type="Gene3D" id="2.60.40.10">
    <property type="entry name" value="Immunoglobulins"/>
    <property type="match status" value="1"/>
</dbReference>
<name>A0ABP8Q4C1_9ACTN</name>
<dbReference type="PANTHER" id="PTHR23501">
    <property type="entry name" value="MAJOR FACILITATOR SUPERFAMILY"/>
    <property type="match status" value="1"/>
</dbReference>
<evidence type="ECO:0000256" key="3">
    <source>
        <dbReference type="ARBA" id="ARBA00022475"/>
    </source>
</evidence>
<gene>
    <name evidence="10" type="ORF">GCM10023191_037850</name>
</gene>
<feature type="transmembrane region" description="Helical" evidence="8">
    <location>
        <begin position="286"/>
        <end position="307"/>
    </location>
</feature>
<evidence type="ECO:0000256" key="2">
    <source>
        <dbReference type="ARBA" id="ARBA00022448"/>
    </source>
</evidence>
<feature type="compositionally biased region" description="Low complexity" evidence="7">
    <location>
        <begin position="508"/>
        <end position="524"/>
    </location>
</feature>
<dbReference type="InterPro" id="IPR013783">
    <property type="entry name" value="Ig-like_fold"/>
</dbReference>
<evidence type="ECO:0000256" key="4">
    <source>
        <dbReference type="ARBA" id="ARBA00022692"/>
    </source>
</evidence>
<dbReference type="InterPro" id="IPR008969">
    <property type="entry name" value="CarboxyPept-like_regulatory"/>
</dbReference>
<dbReference type="SUPFAM" id="SSF49464">
    <property type="entry name" value="Carboxypeptidase regulatory domain-like"/>
    <property type="match status" value="2"/>
</dbReference>
<evidence type="ECO:0000313" key="10">
    <source>
        <dbReference type="EMBL" id="GAA4496166.1"/>
    </source>
</evidence>
<feature type="transmembrane region" description="Helical" evidence="8">
    <location>
        <begin position="90"/>
        <end position="111"/>
    </location>
</feature>
<feature type="transmembrane region" description="Helical" evidence="8">
    <location>
        <begin position="344"/>
        <end position="362"/>
    </location>
</feature>
<dbReference type="Pfam" id="PF13620">
    <property type="entry name" value="CarboxypepD_reg"/>
    <property type="match status" value="3"/>
</dbReference>
<dbReference type="Proteomes" id="UP001500503">
    <property type="component" value="Unassembled WGS sequence"/>
</dbReference>
<dbReference type="SUPFAM" id="SSF49478">
    <property type="entry name" value="Cna protein B-type domain"/>
    <property type="match status" value="1"/>
</dbReference>
<evidence type="ECO:0000256" key="1">
    <source>
        <dbReference type="ARBA" id="ARBA00004651"/>
    </source>
</evidence>
<comment type="subcellular location">
    <subcellularLocation>
        <location evidence="1">Cell membrane</location>
        <topology evidence="1">Multi-pass membrane protein</topology>
    </subcellularLocation>
</comment>
<dbReference type="PRINTS" id="PR01036">
    <property type="entry name" value="TCRTETB"/>
</dbReference>
<dbReference type="InterPro" id="IPR004638">
    <property type="entry name" value="EmrB-like"/>
</dbReference>
<dbReference type="InterPro" id="IPR020846">
    <property type="entry name" value="MFS_dom"/>
</dbReference>
<dbReference type="CDD" id="cd17502">
    <property type="entry name" value="MFS_Azr1_MDR_like"/>
    <property type="match status" value="1"/>
</dbReference>
<keyword evidence="2" id="KW-0813">Transport</keyword>
<feature type="transmembrane region" description="Helical" evidence="8">
    <location>
        <begin position="383"/>
        <end position="404"/>
    </location>
</feature>
<dbReference type="Pfam" id="PF07690">
    <property type="entry name" value="MFS_1"/>
    <property type="match status" value="1"/>
</dbReference>
<dbReference type="PROSITE" id="PS50850">
    <property type="entry name" value="MFS"/>
    <property type="match status" value="1"/>
</dbReference>
<keyword evidence="6 8" id="KW-0472">Membrane</keyword>
<keyword evidence="11" id="KW-1185">Reference proteome</keyword>
<keyword evidence="3" id="KW-1003">Cell membrane</keyword>
<evidence type="ECO:0000313" key="11">
    <source>
        <dbReference type="Proteomes" id="UP001500503"/>
    </source>
</evidence>
<feature type="transmembrane region" description="Helical" evidence="8">
    <location>
        <begin position="319"/>
        <end position="338"/>
    </location>
</feature>
<feature type="transmembrane region" description="Helical" evidence="8">
    <location>
        <begin position="212"/>
        <end position="234"/>
    </location>
</feature>
<comment type="caution">
    <text evidence="10">The sequence shown here is derived from an EMBL/GenBank/DDBJ whole genome shotgun (WGS) entry which is preliminary data.</text>
</comment>
<sequence>MVGLMLGMFLAMLDNLIVGTALPTIVGDLGGLAHLSWVVTAYALATAAATPIWGKLGDLYGRKGMFMSAIVVFLAGSALSGLSQNMDELIGFRALQGLGAGGLMVGAMAIIGDLVPPRERGRFQALIGGMMPVAFVGGPLLGGFLTDHLSWRWAFYVNLPLGAAALLVTGLGMRLHTQHIKAKIDFIGAFLLTVGVVALTLVASWGGTEYPWASWQIIGLAVIAVVGLVLFVYAESRVSEPILPPRLFRSRNFTVAQILSFLVGAAMFGAVNFLPQYMQYVRGASATASGLLLLPLMFGMLVVMLTTGQLITRNGRYRIYPIIGGAILTVGMLILLLLKVDTTTAASSALTVGVGLGMGFIMQNTMLVTQNSVELRDMGAASGSVTLFRTIGGSLGVALLGSIYTNRLEHTLTDQLGSKSGGSLTAGGVNLSPAALHKLPQMVQDAFNLGVTNGVHGVVVGGAVLAFAGFLVAWLIREVPLRGSGPAAAPAAPAAPAAASAAPAAPVAPGAPVASAAGPVPGAHARGGGRHAAPATGSVIHGFVGSPDGVPSTRAVLTLIDIQGRQLGRTSAGADGRYELATPGAGTYVLVASAEGHEPQASTLVVGNRPVEFDPVLEGSAGLTGLVRDANGEPVADARVVVADLHGEVMATGTTGADGGYSFSGLPSGTYTLAVSAAAHRPAAVPVELDGARTHKEIELPAGARIGGTVQAEGRGPLSDARVTLVDAQGNVVAVTTTGPDGTYTFGDLSSGQYTVTASGYPPVASAVVLNGKDEEAHDVYLSHEPTV</sequence>
<reference evidence="11" key="1">
    <citation type="journal article" date="2019" name="Int. J. Syst. Evol. Microbiol.">
        <title>The Global Catalogue of Microorganisms (GCM) 10K type strain sequencing project: providing services to taxonomists for standard genome sequencing and annotation.</title>
        <authorList>
            <consortium name="The Broad Institute Genomics Platform"/>
            <consortium name="The Broad Institute Genome Sequencing Center for Infectious Disease"/>
            <person name="Wu L."/>
            <person name="Ma J."/>
        </authorList>
    </citation>
    <scope>NUCLEOTIDE SEQUENCE [LARGE SCALE GENOMIC DNA]</scope>
    <source>
        <strain evidence="11">JCM 17933</strain>
    </source>
</reference>
<organism evidence="10 11">
    <name type="scientific">Actinoallomurus oryzae</name>
    <dbReference type="NCBI Taxonomy" id="502180"/>
    <lineage>
        <taxon>Bacteria</taxon>
        <taxon>Bacillati</taxon>
        <taxon>Actinomycetota</taxon>
        <taxon>Actinomycetes</taxon>
        <taxon>Streptosporangiales</taxon>
        <taxon>Thermomonosporaceae</taxon>
        <taxon>Actinoallomurus</taxon>
    </lineage>
</organism>
<feature type="transmembrane region" description="Helical" evidence="8">
    <location>
        <begin position="255"/>
        <end position="274"/>
    </location>
</feature>